<accession>A0A916YM87</accession>
<evidence type="ECO:0000313" key="2">
    <source>
        <dbReference type="Proteomes" id="UP000612456"/>
    </source>
</evidence>
<dbReference type="Proteomes" id="UP000612456">
    <property type="component" value="Unassembled WGS sequence"/>
</dbReference>
<gene>
    <name evidence="1" type="ORF">GCM10010911_07350</name>
</gene>
<dbReference type="AlphaFoldDB" id="A0A916YM87"/>
<evidence type="ECO:0008006" key="3">
    <source>
        <dbReference type="Google" id="ProtNLM"/>
    </source>
</evidence>
<organism evidence="1 2">
    <name type="scientific">Paenibacillus nasutitermitis</name>
    <dbReference type="NCBI Taxonomy" id="1652958"/>
    <lineage>
        <taxon>Bacteria</taxon>
        <taxon>Bacillati</taxon>
        <taxon>Bacillota</taxon>
        <taxon>Bacilli</taxon>
        <taxon>Bacillales</taxon>
        <taxon>Paenibacillaceae</taxon>
        <taxon>Paenibacillus</taxon>
    </lineage>
</organism>
<evidence type="ECO:0000313" key="1">
    <source>
        <dbReference type="EMBL" id="GGD52363.1"/>
    </source>
</evidence>
<reference evidence="1" key="2">
    <citation type="submission" date="2020-09" db="EMBL/GenBank/DDBJ databases">
        <authorList>
            <person name="Sun Q."/>
            <person name="Zhou Y."/>
        </authorList>
    </citation>
    <scope>NUCLEOTIDE SEQUENCE</scope>
    <source>
        <strain evidence="1">CGMCC 1.15178</strain>
    </source>
</reference>
<dbReference type="EMBL" id="BMHP01000001">
    <property type="protein sequence ID" value="GGD52363.1"/>
    <property type="molecule type" value="Genomic_DNA"/>
</dbReference>
<comment type="caution">
    <text evidence="1">The sequence shown here is derived from an EMBL/GenBank/DDBJ whole genome shotgun (WGS) entry which is preliminary data.</text>
</comment>
<dbReference type="InterPro" id="IPR029063">
    <property type="entry name" value="SAM-dependent_MTases_sf"/>
</dbReference>
<name>A0A916YM87_9BACL</name>
<dbReference type="RefSeq" id="WP_188989190.1">
    <property type="nucleotide sequence ID" value="NZ_BMHP01000001.1"/>
</dbReference>
<reference evidence="1" key="1">
    <citation type="journal article" date="2014" name="Int. J. Syst. Evol. Microbiol.">
        <title>Complete genome sequence of Corynebacterium casei LMG S-19264T (=DSM 44701T), isolated from a smear-ripened cheese.</title>
        <authorList>
            <consortium name="US DOE Joint Genome Institute (JGI-PGF)"/>
            <person name="Walter F."/>
            <person name="Albersmeier A."/>
            <person name="Kalinowski J."/>
            <person name="Ruckert C."/>
        </authorList>
    </citation>
    <scope>NUCLEOTIDE SEQUENCE</scope>
    <source>
        <strain evidence="1">CGMCC 1.15178</strain>
    </source>
</reference>
<keyword evidence="2" id="KW-1185">Reference proteome</keyword>
<sequence length="75" mass="8278">MIASAETKRDVQINKSGWDKVANQFFEGSFDILDYGTYAPTEEELHLLGQIEDSVILEVGCGSAHTLEYLAKRGA</sequence>
<protein>
    <recommendedName>
        <fullName evidence="3">Class I SAM-dependent methyltransferase</fullName>
    </recommendedName>
</protein>
<dbReference type="SUPFAM" id="SSF53335">
    <property type="entry name" value="S-adenosyl-L-methionine-dependent methyltransferases"/>
    <property type="match status" value="1"/>
</dbReference>
<proteinExistence type="predicted"/>
<dbReference type="Gene3D" id="3.40.50.150">
    <property type="entry name" value="Vaccinia Virus protein VP39"/>
    <property type="match status" value="1"/>
</dbReference>